<comment type="caution">
    <text evidence="1">The sequence shown here is derived from an EMBL/GenBank/DDBJ whole genome shotgun (WGS) entry which is preliminary data.</text>
</comment>
<dbReference type="Proteomes" id="UP000031978">
    <property type="component" value="Unassembled WGS sequence"/>
</dbReference>
<evidence type="ECO:0000313" key="2">
    <source>
        <dbReference type="Proteomes" id="UP000031978"/>
    </source>
</evidence>
<protein>
    <submittedName>
        <fullName evidence="1">Uncharacterized protein</fullName>
    </submittedName>
</protein>
<organism evidence="1 2">
    <name type="scientific">Bacillus pumilus</name>
    <name type="common">Bacillus mesentericus</name>
    <dbReference type="NCBI Taxonomy" id="1408"/>
    <lineage>
        <taxon>Bacteria</taxon>
        <taxon>Bacillati</taxon>
        <taxon>Bacillota</taxon>
        <taxon>Bacilli</taxon>
        <taxon>Bacillales</taxon>
        <taxon>Bacillaceae</taxon>
        <taxon>Bacillus</taxon>
    </lineage>
</organism>
<accession>A0AB34R0T6</accession>
<dbReference type="RefSeq" id="WP_310025512.1">
    <property type="nucleotide sequence ID" value="NZ_JAVDTQ010000003.1"/>
</dbReference>
<sequence length="40" mass="4417">MRGKQMVLFAADVVYQKIGTLPTLRVTSVKKIVCIVDHAS</sequence>
<name>A0AB34R0T6_BACPU</name>
<evidence type="ECO:0000313" key="1">
    <source>
        <dbReference type="EMBL" id="KIL23883.1"/>
    </source>
</evidence>
<dbReference type="EMBL" id="JXCL01000006">
    <property type="protein sequence ID" value="KIL23883.1"/>
    <property type="molecule type" value="Genomic_DNA"/>
</dbReference>
<gene>
    <name evidence="1" type="ORF">B4127_3540</name>
</gene>
<reference evidence="1 2" key="1">
    <citation type="submission" date="2014-12" db="EMBL/GenBank/DDBJ databases">
        <title>Draft Genome Sequences of Five Spore-Forming Food Isolates of Bacillus pumilus.</title>
        <authorList>
            <person name="de Jong A."/>
            <person name="van Heel A.J."/>
            <person name="Montalban-Lopez M."/>
            <person name="Krawczyk A.O."/>
            <person name="Berendsen E.M."/>
            <person name="Wells-Bennik M."/>
            <person name="Kuipers O.P."/>
        </authorList>
    </citation>
    <scope>NUCLEOTIDE SEQUENCE [LARGE SCALE GENOMIC DNA]</scope>
    <source>
        <strain evidence="1 2">B4127</strain>
    </source>
</reference>
<dbReference type="AlphaFoldDB" id="A0AB34R0T6"/>
<proteinExistence type="predicted"/>